<evidence type="ECO:0000256" key="3">
    <source>
        <dbReference type="ARBA" id="ARBA00023015"/>
    </source>
</evidence>
<dbReference type="GO" id="GO:0006355">
    <property type="term" value="P:regulation of DNA-templated transcription"/>
    <property type="evidence" value="ECO:0007669"/>
    <property type="project" value="TreeGrafter"/>
</dbReference>
<evidence type="ECO:0000259" key="8">
    <source>
        <dbReference type="PROSITE" id="PS50110"/>
    </source>
</evidence>
<reference evidence="9 10" key="1">
    <citation type="submission" date="2017-03" db="EMBL/GenBank/DDBJ databases">
        <authorList>
            <person name="Afonso C.L."/>
            <person name="Miller P.J."/>
            <person name="Scott M.A."/>
            <person name="Spackman E."/>
            <person name="Goraichik I."/>
            <person name="Dimitrov K.M."/>
            <person name="Suarez D.L."/>
            <person name="Swayne D.E."/>
        </authorList>
    </citation>
    <scope>NUCLEOTIDE SEQUENCE [LARGE SCALE GENOMIC DNA]</scope>
    <source>
        <strain evidence="9 10">CECT 8110</strain>
    </source>
</reference>
<keyword evidence="2" id="KW-0902">Two-component regulatory system</keyword>
<proteinExistence type="predicted"/>
<evidence type="ECO:0000256" key="1">
    <source>
        <dbReference type="ARBA" id="ARBA00022553"/>
    </source>
</evidence>
<accession>A0A1X6Y9E3</accession>
<evidence type="ECO:0000313" key="9">
    <source>
        <dbReference type="EMBL" id="SLN14462.1"/>
    </source>
</evidence>
<dbReference type="PANTHER" id="PTHR48111:SF1">
    <property type="entry name" value="TWO-COMPONENT RESPONSE REGULATOR ORR33"/>
    <property type="match status" value="1"/>
</dbReference>
<dbReference type="PROSITE" id="PS50110">
    <property type="entry name" value="RESPONSE_REGULATORY"/>
    <property type="match status" value="1"/>
</dbReference>
<keyword evidence="4" id="KW-0238">DNA-binding</keyword>
<dbReference type="RefSeq" id="WP_085816028.1">
    <property type="nucleotide sequence ID" value="NZ_FWFU01000001.1"/>
</dbReference>
<dbReference type="Proteomes" id="UP000193207">
    <property type="component" value="Unassembled WGS sequence"/>
</dbReference>
<dbReference type="GO" id="GO:0032993">
    <property type="term" value="C:protein-DNA complex"/>
    <property type="evidence" value="ECO:0007669"/>
    <property type="project" value="TreeGrafter"/>
</dbReference>
<dbReference type="PANTHER" id="PTHR48111">
    <property type="entry name" value="REGULATOR OF RPOS"/>
    <property type="match status" value="1"/>
</dbReference>
<evidence type="ECO:0000256" key="5">
    <source>
        <dbReference type="ARBA" id="ARBA00023163"/>
    </source>
</evidence>
<dbReference type="InterPro" id="IPR011006">
    <property type="entry name" value="CheY-like_superfamily"/>
</dbReference>
<keyword evidence="5" id="KW-0804">Transcription</keyword>
<evidence type="ECO:0000256" key="6">
    <source>
        <dbReference type="PROSITE-ProRule" id="PRU00169"/>
    </source>
</evidence>
<evidence type="ECO:0000313" key="10">
    <source>
        <dbReference type="Proteomes" id="UP000193207"/>
    </source>
</evidence>
<dbReference type="GO" id="GO:0000976">
    <property type="term" value="F:transcription cis-regulatory region binding"/>
    <property type="evidence" value="ECO:0007669"/>
    <property type="project" value="TreeGrafter"/>
</dbReference>
<name>A0A1X6Y9E3_9RHOB</name>
<dbReference type="GO" id="GO:0000156">
    <property type="term" value="F:phosphorelay response regulator activity"/>
    <property type="evidence" value="ECO:0007669"/>
    <property type="project" value="TreeGrafter"/>
</dbReference>
<organism evidence="9 10">
    <name type="scientific">Roseovarius halotolerans</name>
    <dbReference type="NCBI Taxonomy" id="505353"/>
    <lineage>
        <taxon>Bacteria</taxon>
        <taxon>Pseudomonadati</taxon>
        <taxon>Pseudomonadota</taxon>
        <taxon>Alphaproteobacteria</taxon>
        <taxon>Rhodobacterales</taxon>
        <taxon>Roseobacteraceae</taxon>
        <taxon>Roseovarius</taxon>
    </lineage>
</organism>
<dbReference type="SUPFAM" id="SSF52172">
    <property type="entry name" value="CheY-like"/>
    <property type="match status" value="1"/>
</dbReference>
<dbReference type="SMART" id="SM00448">
    <property type="entry name" value="REC"/>
    <property type="match status" value="1"/>
</dbReference>
<keyword evidence="1 6" id="KW-0597">Phosphoprotein</keyword>
<sequence>MKILLVDDDESILALLKQYLSASCGHDVSACAGGVAALELLERTDEPFDCFILDIQMPQIDGIVLCKRIREIPRYSNTSIIMLTAMTQLDHLDRAFAAGANDYITKPFELGELSARIRSSQRFAQEQAENAGAAEDAERGSSDPQATTDQASADLSETSEGNAFLDVIDIHNVDRVLGYTAFENYIMQLPRFGMFLSSICSIRILNAEKAHKLCSDEQFQKMLQAVAGVISDTMKRDSCFISYRGAGVFLCIQNGRSALGRDDIEQPLNRRLQLALAQLPVDVPLELAVGKQHPLRWVTKSGALRVLFNAARSADESTEGPVPEMQRDTTLVDFEERRNVRSERADGASGTQCYKSLLNELLVEEEVYPRHLNKISKGNGGT</sequence>
<feature type="modified residue" description="4-aspartylphosphate" evidence="6">
    <location>
        <position position="54"/>
    </location>
</feature>
<dbReference type="Gene3D" id="3.40.50.2300">
    <property type="match status" value="1"/>
</dbReference>
<evidence type="ECO:0000256" key="7">
    <source>
        <dbReference type="SAM" id="MobiDB-lite"/>
    </source>
</evidence>
<feature type="compositionally biased region" description="Low complexity" evidence="7">
    <location>
        <begin position="125"/>
        <end position="134"/>
    </location>
</feature>
<keyword evidence="10" id="KW-1185">Reference proteome</keyword>
<dbReference type="OrthoDB" id="7326651at2"/>
<feature type="compositionally biased region" description="Polar residues" evidence="7">
    <location>
        <begin position="142"/>
        <end position="153"/>
    </location>
</feature>
<dbReference type="GO" id="GO:0005829">
    <property type="term" value="C:cytosol"/>
    <property type="evidence" value="ECO:0007669"/>
    <property type="project" value="TreeGrafter"/>
</dbReference>
<evidence type="ECO:0000256" key="2">
    <source>
        <dbReference type="ARBA" id="ARBA00023012"/>
    </source>
</evidence>
<dbReference type="AlphaFoldDB" id="A0A1X6Y9E3"/>
<dbReference type="Pfam" id="PF00072">
    <property type="entry name" value="Response_reg"/>
    <property type="match status" value="1"/>
</dbReference>
<gene>
    <name evidence="9" type="primary">phoP</name>
    <name evidence="9" type="ORF">ROH8110_00316</name>
</gene>
<dbReference type="InterPro" id="IPR001789">
    <property type="entry name" value="Sig_transdc_resp-reg_receiver"/>
</dbReference>
<feature type="domain" description="Response regulatory" evidence="8">
    <location>
        <begin position="2"/>
        <end position="121"/>
    </location>
</feature>
<feature type="region of interest" description="Disordered" evidence="7">
    <location>
        <begin position="125"/>
        <end position="153"/>
    </location>
</feature>
<evidence type="ECO:0000256" key="4">
    <source>
        <dbReference type="ARBA" id="ARBA00023125"/>
    </source>
</evidence>
<dbReference type="EMBL" id="FWFU01000001">
    <property type="protein sequence ID" value="SLN14462.1"/>
    <property type="molecule type" value="Genomic_DNA"/>
</dbReference>
<dbReference type="InterPro" id="IPR039420">
    <property type="entry name" value="WalR-like"/>
</dbReference>
<keyword evidence="3" id="KW-0805">Transcription regulation</keyword>
<protein>
    <submittedName>
        <fullName evidence="9">Alkaline phosphatase synthesis transcriptional regulatory protein PhoP</fullName>
    </submittedName>
</protein>